<evidence type="ECO:0000313" key="2">
    <source>
        <dbReference type="EMBL" id="GGI81088.1"/>
    </source>
</evidence>
<dbReference type="AlphaFoldDB" id="A0A830E440"/>
<reference evidence="4" key="3">
    <citation type="submission" date="2022-09" db="EMBL/GenBank/DDBJ databases">
        <title>Complete genome sequence of Vulcanisaeta souniana.</title>
        <authorList>
            <person name="Kato S."/>
            <person name="Itoh T."/>
            <person name="Ohkuma M."/>
        </authorList>
    </citation>
    <scope>NUCLEOTIDE SEQUENCE [LARGE SCALE GENOMIC DNA]</scope>
    <source>
        <strain evidence="4">JCM 11219</strain>
    </source>
</reference>
<sequence length="303" mass="35145">MTRIEIFTSRRDYTLSLGEGIDVRPQCNLASWLWSAYELLGIEVRDCTDNDPLIRYLSIHKQLREERGVGTAMKLKNELMKIRKELRDKCPDQLLCLANRLYEYNKAVNTLYGYYLRIRELNPEDLSKLSIAFNRYNMPMLSLRVFDGLLHSSSNNELKHLTFLSLFDPVMWPLHVTMDVKILQHLNWVLMYLGNHYVILIMSLNRAYVISDLNININGGRIVLRGNRAVRKIMNTHISTQIESVNNHGVLFMGNWSDDAVYFDLDLKPREGSIKGLSLDANISQLIPIIVPPHDYLSIKYSI</sequence>
<gene>
    <name evidence="2" type="ORF">GCM10007112_17320</name>
    <name evidence="1" type="ORF">Vsou_02240</name>
</gene>
<dbReference type="Proteomes" id="UP000657075">
    <property type="component" value="Unassembled WGS sequence"/>
</dbReference>
<dbReference type="GeneID" id="76205777"/>
<accession>A0A830E440</accession>
<keyword evidence="4" id="KW-1185">Reference proteome</keyword>
<evidence type="ECO:0000313" key="1">
    <source>
        <dbReference type="EMBL" id="BDR91131.1"/>
    </source>
</evidence>
<dbReference type="EMBL" id="BMNM01000007">
    <property type="protein sequence ID" value="GGI81088.1"/>
    <property type="molecule type" value="Genomic_DNA"/>
</dbReference>
<reference evidence="2" key="1">
    <citation type="journal article" date="2014" name="Int. J. Syst. Evol. Microbiol.">
        <title>Complete genome sequence of Corynebacterium casei LMG S-19264T (=DSM 44701T), isolated from a smear-ripened cheese.</title>
        <authorList>
            <consortium name="US DOE Joint Genome Institute (JGI-PGF)"/>
            <person name="Walter F."/>
            <person name="Albersmeier A."/>
            <person name="Kalinowski J."/>
            <person name="Ruckert C."/>
        </authorList>
    </citation>
    <scope>NUCLEOTIDE SEQUENCE</scope>
    <source>
        <strain evidence="2">JCM 11219</strain>
    </source>
</reference>
<organism evidence="2 3">
    <name type="scientific">Vulcanisaeta souniana JCM 11219</name>
    <dbReference type="NCBI Taxonomy" id="1293586"/>
    <lineage>
        <taxon>Archaea</taxon>
        <taxon>Thermoproteota</taxon>
        <taxon>Thermoprotei</taxon>
        <taxon>Thermoproteales</taxon>
        <taxon>Thermoproteaceae</taxon>
        <taxon>Vulcanisaeta</taxon>
    </lineage>
</organism>
<dbReference type="Proteomes" id="UP001060771">
    <property type="component" value="Chromosome"/>
</dbReference>
<dbReference type="EMBL" id="AP026830">
    <property type="protein sequence ID" value="BDR91131.1"/>
    <property type="molecule type" value="Genomic_DNA"/>
</dbReference>
<dbReference type="RefSeq" id="WP_188603590.1">
    <property type="nucleotide sequence ID" value="NZ_AP026830.1"/>
</dbReference>
<evidence type="ECO:0000313" key="4">
    <source>
        <dbReference type="Proteomes" id="UP001060771"/>
    </source>
</evidence>
<reference evidence="1" key="4">
    <citation type="journal article" date="2023" name="Microbiol. Resour. Announc.">
        <title>Complete Genome Sequence of Vulcanisaeta souniana Strain IC-059, a Hyperthermophilic Archaeon Isolated from Hot Spring Water in Japan.</title>
        <authorList>
            <person name="Kato S."/>
            <person name="Itoh T."/>
            <person name="Wu L."/>
            <person name="Ma J."/>
            <person name="Ohkuma M."/>
        </authorList>
    </citation>
    <scope>NUCLEOTIDE SEQUENCE</scope>
    <source>
        <strain evidence="1">JCM 11219</strain>
    </source>
</reference>
<proteinExistence type="predicted"/>
<evidence type="ECO:0000313" key="3">
    <source>
        <dbReference type="Proteomes" id="UP000657075"/>
    </source>
</evidence>
<protein>
    <submittedName>
        <fullName evidence="2">Uncharacterized protein</fullName>
    </submittedName>
</protein>
<reference evidence="2" key="2">
    <citation type="submission" date="2020-09" db="EMBL/GenBank/DDBJ databases">
        <authorList>
            <person name="Sun Q."/>
            <person name="Ohkuma M."/>
        </authorList>
    </citation>
    <scope>NUCLEOTIDE SEQUENCE</scope>
    <source>
        <strain evidence="2">JCM 11219</strain>
    </source>
</reference>
<dbReference type="OrthoDB" id="27632at2157"/>
<name>A0A830E440_9CREN</name>